<keyword evidence="1" id="KW-0479">Metal-binding</keyword>
<dbReference type="Proteomes" id="UP000298327">
    <property type="component" value="Unassembled WGS sequence"/>
</dbReference>
<dbReference type="GO" id="GO:0000977">
    <property type="term" value="F:RNA polymerase II transcription regulatory region sequence-specific DNA binding"/>
    <property type="evidence" value="ECO:0007669"/>
    <property type="project" value="TreeGrafter"/>
</dbReference>
<proteinExistence type="predicted"/>
<dbReference type="PROSITE" id="PS51319">
    <property type="entry name" value="TFIIS_N"/>
    <property type="match status" value="1"/>
</dbReference>
<evidence type="ECO:0000313" key="13">
    <source>
        <dbReference type="Proteomes" id="UP000298327"/>
    </source>
</evidence>
<dbReference type="CDD" id="cd01763">
    <property type="entry name" value="Ubl_SUMO_like"/>
    <property type="match status" value="1"/>
</dbReference>
<evidence type="ECO:0000259" key="10">
    <source>
        <dbReference type="PROSITE" id="PS51319"/>
    </source>
</evidence>
<comment type="subcellular location">
    <subcellularLocation>
        <location evidence="6">Nucleus</location>
    </subcellularLocation>
</comment>
<dbReference type="OrthoDB" id="44867at2759"/>
<keyword evidence="8" id="KW-0472">Membrane</keyword>
<dbReference type="STRING" id="205917.A0A4Y9YD39"/>
<feature type="region of interest" description="Disordered" evidence="7">
    <location>
        <begin position="97"/>
        <end position="157"/>
    </location>
</feature>
<keyword evidence="2 5" id="KW-0863">Zinc-finger</keyword>
<keyword evidence="8" id="KW-0812">Transmembrane</keyword>
<dbReference type="SUPFAM" id="SSF46942">
    <property type="entry name" value="Elongation factor TFIIS domain 2"/>
    <property type="match status" value="1"/>
</dbReference>
<evidence type="ECO:0000259" key="9">
    <source>
        <dbReference type="PROSITE" id="PS51133"/>
    </source>
</evidence>
<evidence type="ECO:0000256" key="7">
    <source>
        <dbReference type="SAM" id="MobiDB-lite"/>
    </source>
</evidence>
<keyword evidence="4 6" id="KW-0539">Nucleus</keyword>
<evidence type="ECO:0000256" key="6">
    <source>
        <dbReference type="PROSITE-ProRule" id="PRU00649"/>
    </source>
</evidence>
<feature type="domain" description="TFIIS-type" evidence="9">
    <location>
        <begin position="278"/>
        <end position="414"/>
    </location>
</feature>
<evidence type="ECO:0000256" key="2">
    <source>
        <dbReference type="ARBA" id="ARBA00022771"/>
    </source>
</evidence>
<organism evidence="12 13">
    <name type="scientific">Dentipellis fragilis</name>
    <dbReference type="NCBI Taxonomy" id="205917"/>
    <lineage>
        <taxon>Eukaryota</taxon>
        <taxon>Fungi</taxon>
        <taxon>Dikarya</taxon>
        <taxon>Basidiomycota</taxon>
        <taxon>Agaricomycotina</taxon>
        <taxon>Agaricomycetes</taxon>
        <taxon>Russulales</taxon>
        <taxon>Hericiaceae</taxon>
        <taxon>Dentipellis</taxon>
    </lineage>
</organism>
<feature type="domain" description="TFIIS N-terminal" evidence="10">
    <location>
        <begin position="5"/>
        <end position="97"/>
    </location>
</feature>
<dbReference type="GO" id="GO:0005634">
    <property type="term" value="C:nucleus"/>
    <property type="evidence" value="ECO:0007669"/>
    <property type="project" value="UniProtKB-SubCell"/>
</dbReference>
<dbReference type="AlphaFoldDB" id="A0A4Y9YD39"/>
<feature type="compositionally biased region" description="Polar residues" evidence="7">
    <location>
        <begin position="134"/>
        <end position="146"/>
    </location>
</feature>
<dbReference type="GO" id="GO:0031440">
    <property type="term" value="P:regulation of mRNA 3'-end processing"/>
    <property type="evidence" value="ECO:0007669"/>
    <property type="project" value="TreeGrafter"/>
</dbReference>
<evidence type="ECO:0000259" key="11">
    <source>
        <dbReference type="PROSITE" id="PS51321"/>
    </source>
</evidence>
<dbReference type="Pfam" id="PF08711">
    <property type="entry name" value="Med26"/>
    <property type="match status" value="1"/>
</dbReference>
<feature type="transmembrane region" description="Helical" evidence="8">
    <location>
        <begin position="331"/>
        <end position="355"/>
    </location>
</feature>
<dbReference type="PANTHER" id="PTHR11477">
    <property type="entry name" value="TRANSCRIPTION FACTOR S-II ZINC FINGER DOMAIN-CONTAINING PROTEIN"/>
    <property type="match status" value="1"/>
</dbReference>
<dbReference type="FunFam" id="1.10.472.30:FF:000003">
    <property type="entry name" value="Transcription elongation factor S-II"/>
    <property type="match status" value="1"/>
</dbReference>
<gene>
    <name evidence="12" type="ORF">EVG20_g7814</name>
</gene>
<dbReference type="EMBL" id="SEOQ01000623">
    <property type="protein sequence ID" value="TFY59371.1"/>
    <property type="molecule type" value="Genomic_DNA"/>
</dbReference>
<protein>
    <recommendedName>
        <fullName evidence="14">TFIIS N-terminal domain-containing protein</fullName>
    </recommendedName>
</protein>
<dbReference type="InterPro" id="IPR003618">
    <property type="entry name" value="TFIIS_cen_dom"/>
</dbReference>
<dbReference type="Gene3D" id="1.10.472.30">
    <property type="entry name" value="Transcription elongation factor S-II, central domain"/>
    <property type="match status" value="1"/>
</dbReference>
<evidence type="ECO:0000256" key="8">
    <source>
        <dbReference type="SAM" id="Phobius"/>
    </source>
</evidence>
<dbReference type="Gene3D" id="1.20.930.10">
    <property type="entry name" value="Conserved domain common to transcription factors TFIIS, elongin A, CRSP70"/>
    <property type="match status" value="1"/>
</dbReference>
<dbReference type="InterPro" id="IPR017923">
    <property type="entry name" value="TFIIS_N"/>
</dbReference>
<evidence type="ECO:0000313" key="12">
    <source>
        <dbReference type="EMBL" id="TFY59371.1"/>
    </source>
</evidence>
<dbReference type="SUPFAM" id="SSF54236">
    <property type="entry name" value="Ubiquitin-like"/>
    <property type="match status" value="1"/>
</dbReference>
<dbReference type="GO" id="GO:0006368">
    <property type="term" value="P:transcription elongation by RNA polymerase II"/>
    <property type="evidence" value="ECO:0007669"/>
    <property type="project" value="TreeGrafter"/>
</dbReference>
<dbReference type="PROSITE" id="PS51321">
    <property type="entry name" value="TFIIS_CENTRAL"/>
    <property type="match status" value="1"/>
</dbReference>
<reference evidence="12 13" key="1">
    <citation type="submission" date="2019-02" db="EMBL/GenBank/DDBJ databases">
        <title>Genome sequencing of the rare red list fungi Dentipellis fragilis.</title>
        <authorList>
            <person name="Buettner E."/>
            <person name="Kellner H."/>
        </authorList>
    </citation>
    <scope>NUCLEOTIDE SEQUENCE [LARGE SCALE GENOMIC DNA]</scope>
    <source>
        <strain evidence="12 13">DSM 105465</strain>
    </source>
</reference>
<dbReference type="Pfam" id="PF07500">
    <property type="entry name" value="TFIIS_M"/>
    <property type="match status" value="1"/>
</dbReference>
<dbReference type="Gene3D" id="3.10.20.90">
    <property type="entry name" value="Phosphatidylinositol 3-kinase Catalytic Subunit, Chain A, domain 1"/>
    <property type="match status" value="1"/>
</dbReference>
<evidence type="ECO:0008006" key="14">
    <source>
        <dbReference type="Google" id="ProtNLM"/>
    </source>
</evidence>
<dbReference type="Gene3D" id="2.20.25.10">
    <property type="match status" value="1"/>
</dbReference>
<feature type="domain" description="TFIIS central" evidence="11">
    <location>
        <begin position="161"/>
        <end position="275"/>
    </location>
</feature>
<dbReference type="SMART" id="SM00440">
    <property type="entry name" value="ZnF_C2C2"/>
    <property type="match status" value="1"/>
</dbReference>
<dbReference type="GO" id="GO:0001139">
    <property type="term" value="F:RNA polymerase II complex recruiting activity"/>
    <property type="evidence" value="ECO:0007669"/>
    <property type="project" value="TreeGrafter"/>
</dbReference>
<comment type="caution">
    <text evidence="12">The sequence shown here is derived from an EMBL/GenBank/DDBJ whole genome shotgun (WGS) entry which is preliminary data.</text>
</comment>
<dbReference type="SUPFAM" id="SSF57783">
    <property type="entry name" value="Zinc beta-ribbon"/>
    <property type="match status" value="1"/>
</dbReference>
<dbReference type="InterPro" id="IPR029071">
    <property type="entry name" value="Ubiquitin-like_domsf"/>
</dbReference>
<dbReference type="Pfam" id="PF01096">
    <property type="entry name" value="Zn_ribbon_TFIIS"/>
    <property type="match status" value="1"/>
</dbReference>
<evidence type="ECO:0000256" key="3">
    <source>
        <dbReference type="ARBA" id="ARBA00022833"/>
    </source>
</evidence>
<feature type="compositionally biased region" description="Basic and acidic residues" evidence="7">
    <location>
        <begin position="147"/>
        <end position="157"/>
    </location>
</feature>
<dbReference type="SUPFAM" id="SSF47676">
    <property type="entry name" value="Conserved domain common to transcription factors TFIIS, elongin A, CRSP70"/>
    <property type="match status" value="1"/>
</dbReference>
<sequence>MSDATELRKLVKSLQGAASEQETISVLNVLKKEAKITEALLRVSTPFLSLIVAMAHRQLAVVKAGLAVGKLRSHARKEVADLAKEIVKKWKTEVEKEKQAAGVSSGGKAGAKSTGPSRKASTASATPTTPTTPLANNSGPLNSTRTAKSDGVKLDATGDKTRDKCMELIYDALAFDSGAPSELIFSRAKAIESAVLTDQRSTNAAYKNKIRQLIVNLKDKNNPGLRESVTSGDIPASKFAKMTSQEMASEERKAADNKIKQDNFFQSLGAEEQQAETDAFQCGRCKQRKCRYRQAQTRSADEPMTTFVTVSPSAHILYSSLFAQPPVFRKLALYLFLFLIGQGFYLHFCCIMLAWPSIRLLASLVLSVSERVPMYTGPFHILVPRLRVHKKALQVSTACPHFTRCTSAFRHRWRLQAMSQEPDDVKPKLNLVINYEGHQITIKVRANTEFKKIFEAAEKRFGKDPGHLCTFKFVYEGERVNAQDTPAQREMEDGDIIDAHLEQLGGGRS</sequence>
<dbReference type="Pfam" id="PF11976">
    <property type="entry name" value="Rad60-SLD"/>
    <property type="match status" value="1"/>
</dbReference>
<dbReference type="GO" id="GO:0031564">
    <property type="term" value="P:transcription antitermination"/>
    <property type="evidence" value="ECO:0007669"/>
    <property type="project" value="TreeGrafter"/>
</dbReference>
<dbReference type="InterPro" id="IPR036575">
    <property type="entry name" value="TFIIS_cen_dom_sf"/>
</dbReference>
<keyword evidence="8" id="KW-1133">Transmembrane helix</keyword>
<dbReference type="InterPro" id="IPR022617">
    <property type="entry name" value="Rad60/SUMO-like_dom"/>
</dbReference>
<dbReference type="PANTHER" id="PTHR11477:SF0">
    <property type="entry name" value="IP08861P-RELATED"/>
    <property type="match status" value="1"/>
</dbReference>
<dbReference type="InterPro" id="IPR001222">
    <property type="entry name" value="Znf_TFIIS"/>
</dbReference>
<dbReference type="GO" id="GO:0008270">
    <property type="term" value="F:zinc ion binding"/>
    <property type="evidence" value="ECO:0007669"/>
    <property type="project" value="UniProtKB-KW"/>
</dbReference>
<dbReference type="InterPro" id="IPR035441">
    <property type="entry name" value="TFIIS/LEDGF_dom_sf"/>
</dbReference>
<keyword evidence="13" id="KW-1185">Reference proteome</keyword>
<evidence type="ECO:0000256" key="5">
    <source>
        <dbReference type="PROSITE-ProRule" id="PRU00472"/>
    </source>
</evidence>
<dbReference type="PROSITE" id="PS51133">
    <property type="entry name" value="ZF_TFIIS_2"/>
    <property type="match status" value="1"/>
</dbReference>
<evidence type="ECO:0000256" key="1">
    <source>
        <dbReference type="ARBA" id="ARBA00022723"/>
    </source>
</evidence>
<dbReference type="CDD" id="cd13749">
    <property type="entry name" value="Zn-ribbon_TFIIS"/>
    <property type="match status" value="1"/>
</dbReference>
<feature type="compositionally biased region" description="Low complexity" evidence="7">
    <location>
        <begin position="120"/>
        <end position="133"/>
    </location>
</feature>
<accession>A0A4Y9YD39</accession>
<name>A0A4Y9YD39_9AGAM</name>
<dbReference type="GO" id="GO:0006362">
    <property type="term" value="P:transcription elongation by RNA polymerase I"/>
    <property type="evidence" value="ECO:0007669"/>
    <property type="project" value="TreeGrafter"/>
</dbReference>
<evidence type="ECO:0000256" key="4">
    <source>
        <dbReference type="ARBA" id="ARBA00023242"/>
    </source>
</evidence>
<dbReference type="SMART" id="SM00510">
    <property type="entry name" value="TFS2M"/>
    <property type="match status" value="1"/>
</dbReference>
<keyword evidence="3" id="KW-0862">Zinc</keyword>